<name>A0A1V3IRC6_9PAST</name>
<comment type="caution">
    <text evidence="2">The sequence shown here is derived from an EMBL/GenBank/DDBJ whole genome shotgun (WGS) entry which is preliminary data.</text>
</comment>
<sequence length="213" mass="25411">MIDKKYPRIGFNDKVLNCNLISMLFILLFVIIFFNNSPETDFEIFLYELLIKDRGVYSQIYPFPSQIISNLIMWLTPISALSLSLTIKFNYLSEQEIINLGGFVEKNFYKNFFNNTVMIVSIFAAIFICLFPIYIYYAPLDKIAIRTTFIRDSFVTVIFLPYFYYMSSMLVMSLFLNLVFHPITFFKYQYKIPWYGRKDKIRSLVKNKRKNEK</sequence>
<organism evidence="2 3">
    <name type="scientific">Rodentibacter rarus</name>
    <dbReference type="NCBI Taxonomy" id="1908260"/>
    <lineage>
        <taxon>Bacteria</taxon>
        <taxon>Pseudomonadati</taxon>
        <taxon>Pseudomonadota</taxon>
        <taxon>Gammaproteobacteria</taxon>
        <taxon>Pasteurellales</taxon>
        <taxon>Pasteurellaceae</taxon>
        <taxon>Rodentibacter</taxon>
    </lineage>
</organism>
<keyword evidence="1" id="KW-0812">Transmembrane</keyword>
<evidence type="ECO:0000313" key="3">
    <source>
        <dbReference type="Proteomes" id="UP000189433"/>
    </source>
</evidence>
<dbReference type="Proteomes" id="UP000189433">
    <property type="component" value="Unassembled WGS sequence"/>
</dbReference>
<evidence type="ECO:0000313" key="2">
    <source>
        <dbReference type="EMBL" id="OOF44666.1"/>
    </source>
</evidence>
<evidence type="ECO:0000256" key="1">
    <source>
        <dbReference type="SAM" id="Phobius"/>
    </source>
</evidence>
<gene>
    <name evidence="2" type="ORF">BKK50_01705</name>
</gene>
<dbReference type="STRING" id="1908260.BKK50_01705"/>
<accession>A0A1V3IRC6</accession>
<keyword evidence="1" id="KW-0472">Membrane</keyword>
<feature type="transmembrane region" description="Helical" evidence="1">
    <location>
        <begin position="71"/>
        <end position="91"/>
    </location>
</feature>
<feature type="transmembrane region" description="Helical" evidence="1">
    <location>
        <begin position="157"/>
        <end position="180"/>
    </location>
</feature>
<dbReference type="AlphaFoldDB" id="A0A1V3IRC6"/>
<keyword evidence="1" id="KW-1133">Transmembrane helix</keyword>
<feature type="transmembrane region" description="Helical" evidence="1">
    <location>
        <begin position="112"/>
        <end position="137"/>
    </location>
</feature>
<proteinExistence type="predicted"/>
<feature type="transmembrane region" description="Helical" evidence="1">
    <location>
        <begin position="15"/>
        <end position="34"/>
    </location>
</feature>
<protein>
    <submittedName>
        <fullName evidence="2">Uncharacterized protein</fullName>
    </submittedName>
</protein>
<reference evidence="2 3" key="1">
    <citation type="submission" date="2016-10" db="EMBL/GenBank/DDBJ databases">
        <title>Rodentibacter gen. nov. and new species.</title>
        <authorList>
            <person name="Christensen H."/>
        </authorList>
    </citation>
    <scope>NUCLEOTIDE SEQUENCE [LARGE SCALE GENOMIC DNA]</scope>
    <source>
        <strain evidence="2 3">CCUG17206</strain>
    </source>
</reference>
<keyword evidence="3" id="KW-1185">Reference proteome</keyword>
<dbReference type="OrthoDB" id="5690956at2"/>
<dbReference type="RefSeq" id="WP_077414729.1">
    <property type="nucleotide sequence ID" value="NZ_MLHJ01000012.1"/>
</dbReference>
<dbReference type="EMBL" id="MLHJ01000012">
    <property type="protein sequence ID" value="OOF44666.1"/>
    <property type="molecule type" value="Genomic_DNA"/>
</dbReference>